<evidence type="ECO:0000313" key="1">
    <source>
        <dbReference type="EMBL" id="VVO45430.1"/>
    </source>
</evidence>
<proteinExistence type="predicted"/>
<name>A0A5E7G1B6_PSEFL</name>
<reference evidence="1 2" key="1">
    <citation type="submission" date="2019-09" db="EMBL/GenBank/DDBJ databases">
        <authorList>
            <person name="Chandra G."/>
            <person name="Truman W A."/>
        </authorList>
    </citation>
    <scope>NUCLEOTIDE SEQUENCE [LARGE SCALE GENOMIC DNA]</scope>
    <source>
        <strain evidence="1">PS723</strain>
    </source>
</reference>
<evidence type="ECO:0000313" key="2">
    <source>
        <dbReference type="Proteomes" id="UP000379480"/>
    </source>
</evidence>
<gene>
    <name evidence="1" type="ORF">PS723_06621</name>
</gene>
<protein>
    <submittedName>
        <fullName evidence="1">Uncharacterized protein</fullName>
    </submittedName>
</protein>
<sequence length="73" mass="7966">MGIGFGNQTVEDRIGKDLPPLAYIGLSTLLAGLLECRAVPVFDPGLAWRLEIRSQAHTATEAQSPYQEYPHQG</sequence>
<organism evidence="1 2">
    <name type="scientific">Pseudomonas fluorescens</name>
    <dbReference type="NCBI Taxonomy" id="294"/>
    <lineage>
        <taxon>Bacteria</taxon>
        <taxon>Pseudomonadati</taxon>
        <taxon>Pseudomonadota</taxon>
        <taxon>Gammaproteobacteria</taxon>
        <taxon>Pseudomonadales</taxon>
        <taxon>Pseudomonadaceae</taxon>
        <taxon>Pseudomonas</taxon>
    </lineage>
</organism>
<accession>A0A5E7G1B6</accession>
<dbReference type="EMBL" id="CABVHY010000117">
    <property type="protein sequence ID" value="VVO45430.1"/>
    <property type="molecule type" value="Genomic_DNA"/>
</dbReference>
<dbReference type="Proteomes" id="UP000379480">
    <property type="component" value="Unassembled WGS sequence"/>
</dbReference>
<dbReference type="AlphaFoldDB" id="A0A5E7G1B6"/>